<protein>
    <submittedName>
        <fullName evidence="1">Prenyltransferase and squalene oxidase repeat protein</fullName>
    </submittedName>
</protein>
<evidence type="ECO:0000313" key="1">
    <source>
        <dbReference type="EMBL" id="QDU22476.1"/>
    </source>
</evidence>
<organism evidence="1 2">
    <name type="scientific">Urbifossiella limnaea</name>
    <dbReference type="NCBI Taxonomy" id="2528023"/>
    <lineage>
        <taxon>Bacteria</taxon>
        <taxon>Pseudomonadati</taxon>
        <taxon>Planctomycetota</taxon>
        <taxon>Planctomycetia</taxon>
        <taxon>Gemmatales</taxon>
        <taxon>Gemmataceae</taxon>
        <taxon>Urbifossiella</taxon>
    </lineage>
</organism>
<dbReference type="SUPFAM" id="SSF48239">
    <property type="entry name" value="Terpenoid cyclases/Protein prenyltransferases"/>
    <property type="match status" value="1"/>
</dbReference>
<dbReference type="InterPro" id="IPR006311">
    <property type="entry name" value="TAT_signal"/>
</dbReference>
<evidence type="ECO:0000313" key="2">
    <source>
        <dbReference type="Proteomes" id="UP000319576"/>
    </source>
</evidence>
<dbReference type="KEGG" id="uli:ETAA1_44560"/>
<keyword evidence="1" id="KW-0808">Transferase</keyword>
<dbReference type="OrthoDB" id="265313at2"/>
<dbReference type="EMBL" id="CP036273">
    <property type="protein sequence ID" value="QDU22476.1"/>
    <property type="molecule type" value="Genomic_DNA"/>
</dbReference>
<dbReference type="Gene3D" id="1.50.10.20">
    <property type="match status" value="2"/>
</dbReference>
<dbReference type="GO" id="GO:0016740">
    <property type="term" value="F:transferase activity"/>
    <property type="evidence" value="ECO:0007669"/>
    <property type="project" value="UniProtKB-KW"/>
</dbReference>
<reference evidence="1 2" key="1">
    <citation type="submission" date="2019-02" db="EMBL/GenBank/DDBJ databases">
        <title>Deep-cultivation of Planctomycetes and their phenomic and genomic characterization uncovers novel biology.</title>
        <authorList>
            <person name="Wiegand S."/>
            <person name="Jogler M."/>
            <person name="Boedeker C."/>
            <person name="Pinto D."/>
            <person name="Vollmers J."/>
            <person name="Rivas-Marin E."/>
            <person name="Kohn T."/>
            <person name="Peeters S.H."/>
            <person name="Heuer A."/>
            <person name="Rast P."/>
            <person name="Oberbeckmann S."/>
            <person name="Bunk B."/>
            <person name="Jeske O."/>
            <person name="Meyerdierks A."/>
            <person name="Storesund J.E."/>
            <person name="Kallscheuer N."/>
            <person name="Luecker S."/>
            <person name="Lage O.M."/>
            <person name="Pohl T."/>
            <person name="Merkel B.J."/>
            <person name="Hornburger P."/>
            <person name="Mueller R.-W."/>
            <person name="Bruemmer F."/>
            <person name="Labrenz M."/>
            <person name="Spormann A.M."/>
            <person name="Op den Camp H."/>
            <person name="Overmann J."/>
            <person name="Amann R."/>
            <person name="Jetten M.S.M."/>
            <person name="Mascher T."/>
            <person name="Medema M.H."/>
            <person name="Devos D.P."/>
            <person name="Kaster A.-K."/>
            <person name="Ovreas L."/>
            <person name="Rohde M."/>
            <person name="Galperin M.Y."/>
            <person name="Jogler C."/>
        </authorList>
    </citation>
    <scope>NUCLEOTIDE SEQUENCE [LARGE SCALE GENOMIC DNA]</scope>
    <source>
        <strain evidence="1 2">ETA_A1</strain>
    </source>
</reference>
<dbReference type="PROSITE" id="PS51318">
    <property type="entry name" value="TAT"/>
    <property type="match status" value="1"/>
</dbReference>
<sequence>MTFLAGTAMTPRLPLTRRSALRLAAAGGVAGFLGWAGHDAPAQVDPRAPDAAGNDFVTPEAQAAIDRGLGFLAGAQLDDGSLASDRVGGGRASGITALAGLALMAGGHQPGRGRYARTVSRIVDYLLGCASGATPGFVVSPDAQRGFRGGQNQEAMYSHGFACLFLSEVSGMLPDPARQRQVKAALEQAVAFTVRAQNKEGGWRYEPQPQQADVSVTVAQMMALRAARNAGLFVRKSVVDAGVDFLKGCQQPDGGFGYTRSQMPYSMFARSAASLVGLFSAGQYSGPPIERGLRYVMQFLPSKRFSFREIPAHHYYYGHYYAALAMWTAGGEHWAQWFPAAREELLGRVRGAGGVWSDDHYGPAYATAMSLIVLQLPNNYLPILQK</sequence>
<dbReference type="Proteomes" id="UP000319576">
    <property type="component" value="Chromosome"/>
</dbReference>
<keyword evidence="2" id="KW-1185">Reference proteome</keyword>
<accession>A0A517XY83</accession>
<dbReference type="AlphaFoldDB" id="A0A517XY83"/>
<proteinExistence type="predicted"/>
<dbReference type="RefSeq" id="WP_145242240.1">
    <property type="nucleotide sequence ID" value="NZ_CP036273.1"/>
</dbReference>
<dbReference type="InterPro" id="IPR008930">
    <property type="entry name" value="Terpenoid_cyclase/PrenylTrfase"/>
</dbReference>
<name>A0A517XY83_9BACT</name>
<gene>
    <name evidence="1" type="ORF">ETAA1_44560</name>
</gene>